<proteinExistence type="inferred from homology"/>
<dbReference type="PANTHER" id="PTHR45625:SF6">
    <property type="entry name" value="SPLICEOSOME-ASSOCIATED PROTEIN CWC27 HOMOLOG"/>
    <property type="match status" value="1"/>
</dbReference>
<dbReference type="InterPro" id="IPR020892">
    <property type="entry name" value="Cyclophilin-type_PPIase_CS"/>
</dbReference>
<dbReference type="PROSITE" id="PS00170">
    <property type="entry name" value="CSA_PPIASE_1"/>
    <property type="match status" value="1"/>
</dbReference>
<dbReference type="OrthoDB" id="442970at2759"/>
<evidence type="ECO:0000256" key="5">
    <source>
        <dbReference type="SAM" id="MobiDB-lite"/>
    </source>
</evidence>
<dbReference type="EMBL" id="GG692419">
    <property type="protein sequence ID" value="EER44437.1"/>
    <property type="molecule type" value="Genomic_DNA"/>
</dbReference>
<dbReference type="AlphaFoldDB" id="C6H3C2"/>
<evidence type="ECO:0000256" key="1">
    <source>
        <dbReference type="ARBA" id="ARBA00000971"/>
    </source>
</evidence>
<feature type="compositionally biased region" description="Basic and acidic residues" evidence="5">
    <location>
        <begin position="391"/>
        <end position="414"/>
    </location>
</feature>
<evidence type="ECO:0000313" key="8">
    <source>
        <dbReference type="Proteomes" id="UP000002624"/>
    </source>
</evidence>
<comment type="subcellular location">
    <subcellularLocation>
        <location evidence="2">Nucleus</location>
    </subcellularLocation>
</comment>
<organism evidence="7 8">
    <name type="scientific">Ajellomyces capsulatus (strain H143)</name>
    <name type="common">Darling's disease fungus</name>
    <name type="synonym">Histoplasma capsulatum</name>
    <dbReference type="NCBI Taxonomy" id="544712"/>
    <lineage>
        <taxon>Eukaryota</taxon>
        <taxon>Fungi</taxon>
        <taxon>Dikarya</taxon>
        <taxon>Ascomycota</taxon>
        <taxon>Pezizomycotina</taxon>
        <taxon>Eurotiomycetes</taxon>
        <taxon>Eurotiomycetidae</taxon>
        <taxon>Onygenales</taxon>
        <taxon>Ajellomycetaceae</taxon>
        <taxon>Histoplasma</taxon>
    </lineage>
</organism>
<feature type="region of interest" description="Disordered" evidence="5">
    <location>
        <begin position="122"/>
        <end position="346"/>
    </location>
</feature>
<dbReference type="HOGENOM" id="CLU_012062_14_5_1"/>
<protein>
    <submittedName>
        <fullName evidence="7">Peptidyl-prolyl cis-trans isomerase</fullName>
    </submittedName>
</protein>
<dbReference type="PROSITE" id="PS50072">
    <property type="entry name" value="CSA_PPIASE_2"/>
    <property type="match status" value="1"/>
</dbReference>
<feature type="region of interest" description="Disordered" evidence="5">
    <location>
        <begin position="359"/>
        <end position="445"/>
    </location>
</feature>
<dbReference type="PRINTS" id="PR00153">
    <property type="entry name" value="CSAPPISMRASE"/>
</dbReference>
<dbReference type="VEuPathDB" id="FungiDB:HCDG_00016"/>
<feature type="compositionally biased region" description="Basic residues" evidence="5">
    <location>
        <begin position="429"/>
        <end position="445"/>
    </location>
</feature>
<reference evidence="8" key="1">
    <citation type="submission" date="2009-05" db="EMBL/GenBank/DDBJ databases">
        <title>The genome sequence of Ajellomyces capsulatus strain H143.</title>
        <authorList>
            <person name="Champion M."/>
            <person name="Cuomo C.A."/>
            <person name="Ma L.-J."/>
            <person name="Henn M.R."/>
            <person name="Sil A."/>
            <person name="Goldman B."/>
            <person name="Young S.K."/>
            <person name="Kodira C.D."/>
            <person name="Zeng Q."/>
            <person name="Koehrsen M."/>
            <person name="Alvarado L."/>
            <person name="Berlin A.M."/>
            <person name="Borenstein D."/>
            <person name="Chen Z."/>
            <person name="Engels R."/>
            <person name="Freedman E."/>
            <person name="Gellesch M."/>
            <person name="Goldberg J."/>
            <person name="Griggs A."/>
            <person name="Gujja S."/>
            <person name="Heiman D.I."/>
            <person name="Hepburn T.A."/>
            <person name="Howarth C."/>
            <person name="Jen D."/>
            <person name="Larson L."/>
            <person name="Lewis B."/>
            <person name="Mehta T."/>
            <person name="Park D."/>
            <person name="Pearson M."/>
            <person name="Roberts A."/>
            <person name="Saif S."/>
            <person name="Shea T.D."/>
            <person name="Shenoy N."/>
            <person name="Sisk P."/>
            <person name="Stolte C."/>
            <person name="Sykes S."/>
            <person name="Walk T."/>
            <person name="White J."/>
            <person name="Yandava C."/>
            <person name="Klein B."/>
            <person name="McEwen J.G."/>
            <person name="Puccia R."/>
            <person name="Goldman G.H."/>
            <person name="Felipe M.S."/>
            <person name="Nino-Vega G."/>
            <person name="San-Blas G."/>
            <person name="Taylor J.W."/>
            <person name="Mendoza L."/>
            <person name="Galagan J.E."/>
            <person name="Nusbaum C."/>
            <person name="Birren B.W."/>
        </authorList>
    </citation>
    <scope>NUCLEOTIDE SEQUENCE [LARGE SCALE GENOMIC DNA]</scope>
    <source>
        <strain evidence="8">H143</strain>
    </source>
</reference>
<dbReference type="InterPro" id="IPR044666">
    <property type="entry name" value="Cyclophilin_A-like"/>
</dbReference>
<evidence type="ECO:0000256" key="4">
    <source>
        <dbReference type="ARBA" id="ARBA00038509"/>
    </source>
</evidence>
<comment type="similarity">
    <text evidence="4">Belongs to the cyclophilin-type PPIase family. CWC27 subfamily.</text>
</comment>
<accession>C6H3C2</accession>
<dbReference type="STRING" id="544712.C6H3C2"/>
<feature type="domain" description="PPIase cyclophilin-type" evidence="6">
    <location>
        <begin position="19"/>
        <end position="186"/>
    </location>
</feature>
<dbReference type="GO" id="GO:0003755">
    <property type="term" value="F:peptidyl-prolyl cis-trans isomerase activity"/>
    <property type="evidence" value="ECO:0007669"/>
    <property type="project" value="UniProtKB-EC"/>
</dbReference>
<gene>
    <name evidence="7" type="ORF">HCDG_00016</name>
</gene>
<dbReference type="GO" id="GO:0071013">
    <property type="term" value="C:catalytic step 2 spliceosome"/>
    <property type="evidence" value="ECO:0007669"/>
    <property type="project" value="TreeGrafter"/>
</dbReference>
<feature type="compositionally biased region" description="Basic and acidic residues" evidence="5">
    <location>
        <begin position="364"/>
        <end position="376"/>
    </location>
</feature>
<dbReference type="InterPro" id="IPR002130">
    <property type="entry name" value="Cyclophilin-type_PPIase_dom"/>
</dbReference>
<evidence type="ECO:0000313" key="7">
    <source>
        <dbReference type="EMBL" id="EER44437.1"/>
    </source>
</evidence>
<dbReference type="Gene3D" id="2.40.100.10">
    <property type="entry name" value="Cyclophilin-like"/>
    <property type="match status" value="1"/>
</dbReference>
<keyword evidence="7" id="KW-0413">Isomerase</keyword>
<dbReference type="PANTHER" id="PTHR45625">
    <property type="entry name" value="PEPTIDYL-PROLYL CIS-TRANS ISOMERASE-RELATED"/>
    <property type="match status" value="1"/>
</dbReference>
<dbReference type="eggNOG" id="KOG0885">
    <property type="taxonomic scope" value="Eukaryota"/>
</dbReference>
<sequence length="445" mass="49306">MSSHYNTEPPPTASATLITTAGPLHISLFAKQTPLACKNFLQHCLDGYYNGTVFHRVIPDFIIQGGDPTGTGSGGSSIYEDPEFEFDSRDGEKVLFRDEIHSRLRFNRRGLVGMAKAEDGTKRERVAVAAPQKQEGVKRDVPNKRKKGKGAKVLLSFADDEEEDMTHATQKMKKPKFNTNLVTSGEGAVPEQNESMQEHKKQPEVARASPTHKNQADIDVQQLHPNRRRSVSPSKSPPVSRIPTRDPNTQLPLPDPEAPSRSQSSSPDPPAKRSALSRTTAEIDALKASMRRNVTKTTEPTRKKSALDSLIPETSIRGRRRPTSGSTNGAGLGNGTSQDSEAMRMFNAFKARLEQADIMSSRSKMTEKADDYEHANSRQLKGKKPQSANAAEDKRSEMREEKRERAEEKSEEQSVTHFIATASCPRGNNCHRRAGEHRPKPRPRG</sequence>
<evidence type="ECO:0000259" key="6">
    <source>
        <dbReference type="PROSITE" id="PS50072"/>
    </source>
</evidence>
<evidence type="ECO:0000256" key="3">
    <source>
        <dbReference type="ARBA" id="ARBA00023242"/>
    </source>
</evidence>
<dbReference type="Pfam" id="PF00160">
    <property type="entry name" value="Pro_isomerase"/>
    <property type="match status" value="1"/>
</dbReference>
<dbReference type="SUPFAM" id="SSF50891">
    <property type="entry name" value="Cyclophilin-like"/>
    <property type="match status" value="1"/>
</dbReference>
<dbReference type="OMA" id="CKNFLQH"/>
<evidence type="ECO:0000256" key="2">
    <source>
        <dbReference type="ARBA" id="ARBA00004123"/>
    </source>
</evidence>
<keyword evidence="3" id="KW-0539">Nucleus</keyword>
<feature type="compositionally biased region" description="Low complexity" evidence="5">
    <location>
        <begin position="231"/>
        <end position="242"/>
    </location>
</feature>
<dbReference type="GO" id="GO:0006457">
    <property type="term" value="P:protein folding"/>
    <property type="evidence" value="ECO:0007669"/>
    <property type="project" value="InterPro"/>
</dbReference>
<name>C6H3C2_AJECH</name>
<dbReference type="Proteomes" id="UP000002624">
    <property type="component" value="Unassembled WGS sequence"/>
</dbReference>
<comment type="catalytic activity">
    <reaction evidence="1">
        <text>[protein]-peptidylproline (omega=180) = [protein]-peptidylproline (omega=0)</text>
        <dbReference type="Rhea" id="RHEA:16237"/>
        <dbReference type="Rhea" id="RHEA-COMP:10747"/>
        <dbReference type="Rhea" id="RHEA-COMP:10748"/>
        <dbReference type="ChEBI" id="CHEBI:83833"/>
        <dbReference type="ChEBI" id="CHEBI:83834"/>
        <dbReference type="EC" id="5.2.1.8"/>
    </reaction>
</comment>
<dbReference type="InterPro" id="IPR029000">
    <property type="entry name" value="Cyclophilin-like_dom_sf"/>
</dbReference>